<dbReference type="AlphaFoldDB" id="A0A251UXL4"/>
<feature type="region of interest" description="Disordered" evidence="1">
    <location>
        <begin position="14"/>
        <end position="70"/>
    </location>
</feature>
<accession>A0A251UXL4</accession>
<name>A0A251UXL4_HELAN</name>
<keyword evidence="3" id="KW-1185">Reference proteome</keyword>
<dbReference type="EMBL" id="CM007893">
    <property type="protein sequence ID" value="OTG28100.1"/>
    <property type="molecule type" value="Genomic_DNA"/>
</dbReference>
<evidence type="ECO:0000256" key="1">
    <source>
        <dbReference type="SAM" id="MobiDB-lite"/>
    </source>
</evidence>
<dbReference type="Proteomes" id="UP000215914">
    <property type="component" value="Chromosome 4"/>
</dbReference>
<proteinExistence type="predicted"/>
<evidence type="ECO:0000313" key="2">
    <source>
        <dbReference type="EMBL" id="OTG28100.1"/>
    </source>
</evidence>
<feature type="compositionally biased region" description="Acidic residues" evidence="1">
    <location>
        <begin position="25"/>
        <end position="48"/>
    </location>
</feature>
<protein>
    <submittedName>
        <fullName evidence="2">Uncharacterized protein</fullName>
    </submittedName>
</protein>
<reference evidence="3" key="1">
    <citation type="journal article" date="2017" name="Nature">
        <title>The sunflower genome provides insights into oil metabolism, flowering and Asterid evolution.</title>
        <authorList>
            <person name="Badouin H."/>
            <person name="Gouzy J."/>
            <person name="Grassa C.J."/>
            <person name="Murat F."/>
            <person name="Staton S.E."/>
            <person name="Cottret L."/>
            <person name="Lelandais-Briere C."/>
            <person name="Owens G.L."/>
            <person name="Carrere S."/>
            <person name="Mayjonade B."/>
            <person name="Legrand L."/>
            <person name="Gill N."/>
            <person name="Kane N.C."/>
            <person name="Bowers J.E."/>
            <person name="Hubner S."/>
            <person name="Bellec A."/>
            <person name="Berard A."/>
            <person name="Berges H."/>
            <person name="Blanchet N."/>
            <person name="Boniface M.C."/>
            <person name="Brunel D."/>
            <person name="Catrice O."/>
            <person name="Chaidir N."/>
            <person name="Claudel C."/>
            <person name="Donnadieu C."/>
            <person name="Faraut T."/>
            <person name="Fievet G."/>
            <person name="Helmstetter N."/>
            <person name="King M."/>
            <person name="Knapp S.J."/>
            <person name="Lai Z."/>
            <person name="Le Paslier M.C."/>
            <person name="Lippi Y."/>
            <person name="Lorenzon L."/>
            <person name="Mandel J.R."/>
            <person name="Marage G."/>
            <person name="Marchand G."/>
            <person name="Marquand E."/>
            <person name="Bret-Mestries E."/>
            <person name="Morien E."/>
            <person name="Nambeesan S."/>
            <person name="Nguyen T."/>
            <person name="Pegot-Espagnet P."/>
            <person name="Pouilly N."/>
            <person name="Raftis F."/>
            <person name="Sallet E."/>
            <person name="Schiex T."/>
            <person name="Thomas J."/>
            <person name="Vandecasteele C."/>
            <person name="Vares D."/>
            <person name="Vear F."/>
            <person name="Vautrin S."/>
            <person name="Crespi M."/>
            <person name="Mangin B."/>
            <person name="Burke J.M."/>
            <person name="Salse J."/>
            <person name="Munos S."/>
            <person name="Vincourt P."/>
            <person name="Rieseberg L.H."/>
            <person name="Langlade N.B."/>
        </authorList>
    </citation>
    <scope>NUCLEOTIDE SEQUENCE [LARGE SCALE GENOMIC DNA]</scope>
    <source>
        <strain evidence="3">cv. SF193</strain>
    </source>
</reference>
<sequence length="70" mass="7519">MKSGLRRYEMVAINVVEPDSKAEEGSSDDDEDSEGSGGEDDGSEEEDEPKTIKITVYVPSATKAPQTPTI</sequence>
<organism evidence="2 3">
    <name type="scientific">Helianthus annuus</name>
    <name type="common">Common sunflower</name>
    <dbReference type="NCBI Taxonomy" id="4232"/>
    <lineage>
        <taxon>Eukaryota</taxon>
        <taxon>Viridiplantae</taxon>
        <taxon>Streptophyta</taxon>
        <taxon>Embryophyta</taxon>
        <taxon>Tracheophyta</taxon>
        <taxon>Spermatophyta</taxon>
        <taxon>Magnoliopsida</taxon>
        <taxon>eudicotyledons</taxon>
        <taxon>Gunneridae</taxon>
        <taxon>Pentapetalae</taxon>
        <taxon>asterids</taxon>
        <taxon>campanulids</taxon>
        <taxon>Asterales</taxon>
        <taxon>Asteraceae</taxon>
        <taxon>Asteroideae</taxon>
        <taxon>Heliantheae alliance</taxon>
        <taxon>Heliantheae</taxon>
        <taxon>Helianthus</taxon>
    </lineage>
</organism>
<gene>
    <name evidence="2" type="ORF">HannXRQ_Chr04g0107371</name>
</gene>
<dbReference type="InParanoid" id="A0A251UXL4"/>
<evidence type="ECO:0000313" key="3">
    <source>
        <dbReference type="Proteomes" id="UP000215914"/>
    </source>
</evidence>